<dbReference type="InterPro" id="IPR009769">
    <property type="entry name" value="EDR2_C"/>
</dbReference>
<evidence type="ECO:0000313" key="2">
    <source>
        <dbReference type="EMBL" id="KAG0451360.1"/>
    </source>
</evidence>
<dbReference type="Proteomes" id="UP000636800">
    <property type="component" value="Unassembled WGS sequence"/>
</dbReference>
<evidence type="ECO:0000313" key="5">
    <source>
        <dbReference type="Proteomes" id="UP000639772"/>
    </source>
</evidence>
<proteinExistence type="predicted"/>
<dbReference type="PANTHER" id="PTHR31558">
    <property type="entry name" value="CW14 PROTEIN"/>
    <property type="match status" value="1"/>
</dbReference>
<accession>A0A835U821</accession>
<dbReference type="Proteomes" id="UP000639772">
    <property type="component" value="Chromosome 6"/>
</dbReference>
<feature type="domain" description="Protein ENHANCED DISEASE RESISTANCE 2 C-terminal" evidence="1">
    <location>
        <begin position="19"/>
        <end position="110"/>
    </location>
</feature>
<evidence type="ECO:0000313" key="4">
    <source>
        <dbReference type="Proteomes" id="UP000636800"/>
    </source>
</evidence>
<dbReference type="OrthoDB" id="9970435at2759"/>
<gene>
    <name evidence="3" type="ORF">HPP92_013759</name>
    <name evidence="2" type="ORF">HPP92_026481</name>
</gene>
<keyword evidence="4" id="KW-1185">Reference proteome</keyword>
<comment type="caution">
    <text evidence="2">The sequence shown here is derived from an EMBL/GenBank/DDBJ whole genome shotgun (WGS) entry which is preliminary data.</text>
</comment>
<organism evidence="2 4">
    <name type="scientific">Vanilla planifolia</name>
    <name type="common">Vanilla</name>
    <dbReference type="NCBI Taxonomy" id="51239"/>
    <lineage>
        <taxon>Eukaryota</taxon>
        <taxon>Viridiplantae</taxon>
        <taxon>Streptophyta</taxon>
        <taxon>Embryophyta</taxon>
        <taxon>Tracheophyta</taxon>
        <taxon>Spermatophyta</taxon>
        <taxon>Magnoliopsida</taxon>
        <taxon>Liliopsida</taxon>
        <taxon>Asparagales</taxon>
        <taxon>Orchidaceae</taxon>
        <taxon>Vanilloideae</taxon>
        <taxon>Vanilleae</taxon>
        <taxon>Vanilla</taxon>
    </lineage>
</organism>
<dbReference type="PANTHER" id="PTHR31558:SF3">
    <property type="entry name" value="CW14 PROTEIN"/>
    <property type="match status" value="1"/>
</dbReference>
<evidence type="ECO:0000313" key="3">
    <source>
        <dbReference type="EMBL" id="KAG0479040.1"/>
    </source>
</evidence>
<dbReference type="EMBL" id="JADCNM010000006">
    <property type="protein sequence ID" value="KAG0479040.1"/>
    <property type="molecule type" value="Genomic_DNA"/>
</dbReference>
<evidence type="ECO:0000259" key="1">
    <source>
        <dbReference type="Pfam" id="PF07059"/>
    </source>
</evidence>
<dbReference type="AlphaFoldDB" id="A0A835U821"/>
<dbReference type="EMBL" id="JADCNL010000062">
    <property type="protein sequence ID" value="KAG0451360.1"/>
    <property type="molecule type" value="Genomic_DNA"/>
</dbReference>
<sequence>MGKYVKQKDEDGEDGVFYERLIDDEVEKFKGFPMDTIVTFRERLKILGRVLNVEDLPLSSVERKLMTAYSEKPIISRPCHEFYLGENYLEIDLYRHQFSYISPQDIIQVVDDTLISGFNEQLYGVLEVRSDGSTSLKSISHR</sequence>
<dbReference type="Pfam" id="PF07059">
    <property type="entry name" value="EDR2_C"/>
    <property type="match status" value="1"/>
</dbReference>
<name>A0A835U821_VANPL</name>
<reference evidence="4 5" key="1">
    <citation type="journal article" date="2020" name="Nat. Food">
        <title>A phased Vanilla planifolia genome enables genetic improvement of flavour and production.</title>
        <authorList>
            <person name="Hasing T."/>
            <person name="Tang H."/>
            <person name="Brym M."/>
            <person name="Khazi F."/>
            <person name="Huang T."/>
            <person name="Chambers A.H."/>
        </authorList>
    </citation>
    <scope>NUCLEOTIDE SEQUENCE [LARGE SCALE GENOMIC DNA]</scope>
    <source>
        <tissue evidence="2">Leaf</tissue>
    </source>
</reference>
<protein>
    <recommendedName>
        <fullName evidence="1">Protein ENHANCED DISEASE RESISTANCE 2 C-terminal domain-containing protein</fullName>
    </recommendedName>
</protein>